<feature type="non-terminal residue" evidence="1">
    <location>
        <position position="1"/>
    </location>
</feature>
<comment type="caution">
    <text evidence="1">The sequence shown here is derived from an EMBL/GenBank/DDBJ whole genome shotgun (WGS) entry which is preliminary data.</text>
</comment>
<evidence type="ECO:0000313" key="1">
    <source>
        <dbReference type="EMBL" id="RGN53057.1"/>
    </source>
</evidence>
<organism evidence="1 2">
    <name type="scientific">Parabacteroides merdae</name>
    <dbReference type="NCBI Taxonomy" id="46503"/>
    <lineage>
        <taxon>Bacteria</taxon>
        <taxon>Pseudomonadati</taxon>
        <taxon>Bacteroidota</taxon>
        <taxon>Bacteroidia</taxon>
        <taxon>Bacteroidales</taxon>
        <taxon>Tannerellaceae</taxon>
        <taxon>Parabacteroides</taxon>
    </lineage>
</organism>
<accession>A0AB37LWH1</accession>
<name>A0AB37LWH1_9BACT</name>
<gene>
    <name evidence="1" type="ORF">DXB61_05840</name>
</gene>
<reference evidence="1 2" key="1">
    <citation type="submission" date="2018-08" db="EMBL/GenBank/DDBJ databases">
        <title>A genome reference for cultivated species of the human gut microbiota.</title>
        <authorList>
            <person name="Zou Y."/>
            <person name="Xue W."/>
            <person name="Luo G."/>
        </authorList>
    </citation>
    <scope>NUCLEOTIDE SEQUENCE [LARGE SCALE GENOMIC DNA]</scope>
    <source>
        <strain evidence="1 2">OM05-11AA</strain>
    </source>
</reference>
<evidence type="ECO:0000313" key="2">
    <source>
        <dbReference type="Proteomes" id="UP000261088"/>
    </source>
</evidence>
<dbReference type="AlphaFoldDB" id="A0AB37LWH1"/>
<proteinExistence type="predicted"/>
<dbReference type="Proteomes" id="UP000261088">
    <property type="component" value="Unassembled WGS sequence"/>
</dbReference>
<dbReference type="EMBL" id="QSUP01000004">
    <property type="protein sequence ID" value="RGN53057.1"/>
    <property type="molecule type" value="Genomic_DNA"/>
</dbReference>
<protein>
    <submittedName>
        <fullName evidence="1">Uncharacterized protein</fullName>
    </submittedName>
</protein>
<sequence>TYRCKAERRCLPSLQITNQKVSRDLAVLSETTKGKFSLPDDGMPSRVFKCGNYSGWKKECKRNSDNEK</sequence>